<dbReference type="PANTHER" id="PTHR42648:SF32">
    <property type="entry name" value="RIBONUCLEASE H-LIKE DOMAIN, GAG-PRE-INTEGRASE DOMAIN PROTEIN-RELATED"/>
    <property type="match status" value="1"/>
</dbReference>
<evidence type="ECO:0000259" key="3">
    <source>
        <dbReference type="PROSITE" id="PS50994"/>
    </source>
</evidence>
<feature type="domain" description="Integrase catalytic" evidence="3">
    <location>
        <begin position="327"/>
        <end position="502"/>
    </location>
</feature>
<dbReference type="PANTHER" id="PTHR42648">
    <property type="entry name" value="TRANSPOSASE, PUTATIVE-RELATED"/>
    <property type="match status" value="1"/>
</dbReference>
<dbReference type="InterPro" id="IPR057670">
    <property type="entry name" value="SH3_retrovirus"/>
</dbReference>
<evidence type="ECO:0000313" key="4">
    <source>
        <dbReference type="EMBL" id="GJS51221.1"/>
    </source>
</evidence>
<evidence type="ECO:0000256" key="1">
    <source>
        <dbReference type="ARBA" id="ARBA00022723"/>
    </source>
</evidence>
<sequence>MLTKPQVFYDDTHKQALGYQNPFYLKKALRIKSTLYDGSVISSQHVASPVIDDEEDSNLKSKSIQNACKTKQPNVKRKEKKVNTTLINYVELNRLSEDSGKRFVPQQELSNEQAFWLQNSHPNTDQSCEYHKLDAEVEYPKLVTYVLVAIKIQSSKSCVKCLDLDAELLNKQNAYNDLLKKYFKNNNLKAQLQAKDTTICKLKEHIKSMRENDKEEKVKHEMDEIETINIELEHNVHHLLLLLSMGQVVQIVLWYLDSRCSKHMTGNCSQLMNFVSKFLGTVRFRNDQVAKIMRLLPSVFYQKLPRLRAGYGTVVIASQLWKKQEKSSHQPKAKDTNQEKLYLLHMDLCGSMRVASINRKRYILVIVDDYSRFTCVRFLKTKDEAPAAIIKCIKNIQVPLKATVWNVRTDNGTQFVNQTLRQWYENVGITHQTSVARTPQQNGVVERRNQTLVEAARTMMIFSKALLFLWAEAINTACYTQNCSLIRLRYNKTPYELMQDKKLDLSFFHVFGSLCYPTNDHDDLGKFDAKADIEIFVGYAPAKKAFRIYNRRTQIITETIHVTFDELITMASEQSSSGPGLQYMTPATSSTGLVSNPVSQQPCIPPIRDDWDWLFQPMFDEYFNPSTNVVSPVQEVVAPKAEVLADSHVWTKDHPIANVIDDPFRSVSTRKELETDAMWCYLDAFLTLVEPKNFKQAMTEPSWIDAMQEEILEFERLEVWELVSCLVKVFLIKLKWIYKVKTDEFDNPSHVYKLKKALYGLKQAPHIWYDMLSSFLISQQFTKGAVDPTLFTQHAGNDILLVQIYVDDIIFASSNTAMFNEFANQMTNKFKMSMMGQMLFFLGLQISQSHRGIFINQSKYASKIIKKYCLHSTDFVDTPITENKKLDEDLHGKQVDATLYCGMIRSLMYLTSSRPDHVDTDTPLTTYANADHAGCQDTRRSTSGSTPILGDKLVSWSSKKQKSTSISSTEAEYIALSGCCSQIL</sequence>
<reference evidence="4" key="1">
    <citation type="journal article" date="2022" name="Int. J. Mol. Sci.">
        <title>Draft Genome of Tanacetum Coccineum: Genomic Comparison of Closely Related Tanacetum-Family Plants.</title>
        <authorList>
            <person name="Yamashiro T."/>
            <person name="Shiraishi A."/>
            <person name="Nakayama K."/>
            <person name="Satake H."/>
        </authorList>
    </citation>
    <scope>NUCLEOTIDE SEQUENCE</scope>
</reference>
<dbReference type="InterPro" id="IPR039537">
    <property type="entry name" value="Retrotran_Ty1/copia-like"/>
</dbReference>
<evidence type="ECO:0000256" key="2">
    <source>
        <dbReference type="ARBA" id="ARBA00022801"/>
    </source>
</evidence>
<proteinExistence type="predicted"/>
<name>A0ABQ4WEC2_9ASTR</name>
<dbReference type="InterPro" id="IPR036397">
    <property type="entry name" value="RNaseH_sf"/>
</dbReference>
<keyword evidence="2" id="KW-0378">Hydrolase</keyword>
<dbReference type="SUPFAM" id="SSF56672">
    <property type="entry name" value="DNA/RNA polymerases"/>
    <property type="match status" value="1"/>
</dbReference>
<gene>
    <name evidence="4" type="ORF">Tco_0624583</name>
</gene>
<keyword evidence="5" id="KW-1185">Reference proteome</keyword>
<dbReference type="InterPro" id="IPR043502">
    <property type="entry name" value="DNA/RNA_pol_sf"/>
</dbReference>
<dbReference type="Gene3D" id="3.30.420.10">
    <property type="entry name" value="Ribonuclease H-like superfamily/Ribonuclease H"/>
    <property type="match status" value="1"/>
</dbReference>
<dbReference type="CDD" id="cd09272">
    <property type="entry name" value="RNase_HI_RT_Ty1"/>
    <property type="match status" value="1"/>
</dbReference>
<dbReference type="Pfam" id="PF00665">
    <property type="entry name" value="rve"/>
    <property type="match status" value="1"/>
</dbReference>
<organism evidence="4 5">
    <name type="scientific">Tanacetum coccineum</name>
    <dbReference type="NCBI Taxonomy" id="301880"/>
    <lineage>
        <taxon>Eukaryota</taxon>
        <taxon>Viridiplantae</taxon>
        <taxon>Streptophyta</taxon>
        <taxon>Embryophyta</taxon>
        <taxon>Tracheophyta</taxon>
        <taxon>Spermatophyta</taxon>
        <taxon>Magnoliopsida</taxon>
        <taxon>eudicotyledons</taxon>
        <taxon>Gunneridae</taxon>
        <taxon>Pentapetalae</taxon>
        <taxon>asterids</taxon>
        <taxon>campanulids</taxon>
        <taxon>Asterales</taxon>
        <taxon>Asteraceae</taxon>
        <taxon>Asteroideae</taxon>
        <taxon>Anthemideae</taxon>
        <taxon>Anthemidinae</taxon>
        <taxon>Tanacetum</taxon>
    </lineage>
</organism>
<accession>A0ABQ4WEC2</accession>
<dbReference type="InterPro" id="IPR012337">
    <property type="entry name" value="RNaseH-like_sf"/>
</dbReference>
<dbReference type="InterPro" id="IPR013103">
    <property type="entry name" value="RVT_2"/>
</dbReference>
<dbReference type="InterPro" id="IPR001584">
    <property type="entry name" value="Integrase_cat-core"/>
</dbReference>
<dbReference type="Proteomes" id="UP001151760">
    <property type="component" value="Unassembled WGS sequence"/>
</dbReference>
<dbReference type="Pfam" id="PF25597">
    <property type="entry name" value="SH3_retrovirus"/>
    <property type="match status" value="1"/>
</dbReference>
<dbReference type="EMBL" id="BQNB010008570">
    <property type="protein sequence ID" value="GJS51221.1"/>
    <property type="molecule type" value="Genomic_DNA"/>
</dbReference>
<dbReference type="PROSITE" id="PS50994">
    <property type="entry name" value="INTEGRASE"/>
    <property type="match status" value="1"/>
</dbReference>
<evidence type="ECO:0000313" key="5">
    <source>
        <dbReference type="Proteomes" id="UP001151760"/>
    </source>
</evidence>
<comment type="caution">
    <text evidence="4">The sequence shown here is derived from an EMBL/GenBank/DDBJ whole genome shotgun (WGS) entry which is preliminary data.</text>
</comment>
<dbReference type="Pfam" id="PF07727">
    <property type="entry name" value="RVT_2"/>
    <property type="match status" value="1"/>
</dbReference>
<keyword evidence="1" id="KW-0479">Metal-binding</keyword>
<reference evidence="4" key="2">
    <citation type="submission" date="2022-01" db="EMBL/GenBank/DDBJ databases">
        <authorList>
            <person name="Yamashiro T."/>
            <person name="Shiraishi A."/>
            <person name="Satake H."/>
            <person name="Nakayama K."/>
        </authorList>
    </citation>
    <scope>NUCLEOTIDE SEQUENCE</scope>
</reference>
<protein>
    <submittedName>
        <fullName evidence="4">Retrovirus-related pol polyprotein from transposon TNT 1-94</fullName>
    </submittedName>
</protein>
<dbReference type="SUPFAM" id="SSF53098">
    <property type="entry name" value="Ribonuclease H-like"/>
    <property type="match status" value="1"/>
</dbReference>